<evidence type="ECO:0000256" key="2">
    <source>
        <dbReference type="ARBA" id="ARBA00022676"/>
    </source>
</evidence>
<accession>A0A6N7Z384</accession>
<dbReference type="GO" id="GO:0008194">
    <property type="term" value="F:UDP-glycosyltransferase activity"/>
    <property type="evidence" value="ECO:0007669"/>
    <property type="project" value="InterPro"/>
</dbReference>
<evidence type="ECO:0000313" key="7">
    <source>
        <dbReference type="Proteomes" id="UP000440096"/>
    </source>
</evidence>
<protein>
    <submittedName>
        <fullName evidence="6">DUF1205 domain-containing protein</fullName>
    </submittedName>
</protein>
<feature type="domain" description="Erythromycin biosynthesis protein CIII-like C-terminal" evidence="4">
    <location>
        <begin position="233"/>
        <end position="374"/>
    </location>
</feature>
<keyword evidence="3" id="KW-0808">Transferase</keyword>
<dbReference type="PANTHER" id="PTHR48050:SF13">
    <property type="entry name" value="STEROL 3-BETA-GLUCOSYLTRANSFERASE UGT80A2"/>
    <property type="match status" value="1"/>
</dbReference>
<sequence length="377" mass="40154">MRVLFLAGPSPATIFALSPLATAIRNAGHEVFMATTEEMASGVADAGFPAVAVTAVTLHRLITTDRAGETVPMPEGLAQEWRHSGGWWGRLAAAGLGGLLELAADWRPDLVVGGTLCYAAPLLAAHLGVPYVRHAWDGVDPRPVDAHAEHELRPELAQFGLDQLPEPDLFVETWPASVRGPVSAHTQPMRWVPGNRQRRLERWMYTRGDSRRVCVTAGNRVSLTQSQNFLRTLVRDIAELGVEVVVAAPEDAAAEIGGDLPGVHVGWLPLDVVAPTCDVVVHHGGGVTSMTAFNAGVPQLCLPQWAITFDSVREVAGSGAGLTLLPHEATHDAVTKACGELLTDPAYGERARDVAREIARMPAPADVVGVLERLVAA</sequence>
<comment type="similarity">
    <text evidence="1">Belongs to the glycosyltransferase 28 family.</text>
</comment>
<keyword evidence="2" id="KW-0328">Glycosyltransferase</keyword>
<evidence type="ECO:0000313" key="6">
    <source>
        <dbReference type="EMBL" id="MTD54540.1"/>
    </source>
</evidence>
<evidence type="ECO:0000259" key="5">
    <source>
        <dbReference type="Pfam" id="PF21036"/>
    </source>
</evidence>
<dbReference type="Pfam" id="PF21036">
    <property type="entry name" value="EryCIII-like_N"/>
    <property type="match status" value="1"/>
</dbReference>
<dbReference type="Pfam" id="PF06722">
    <property type="entry name" value="EryCIII-like_C"/>
    <property type="match status" value="1"/>
</dbReference>
<dbReference type="InterPro" id="IPR050426">
    <property type="entry name" value="Glycosyltransferase_28"/>
</dbReference>
<comment type="caution">
    <text evidence="6">The sequence shown here is derived from an EMBL/GenBank/DDBJ whole genome shotgun (WGS) entry which is preliminary data.</text>
</comment>
<evidence type="ECO:0000256" key="1">
    <source>
        <dbReference type="ARBA" id="ARBA00006962"/>
    </source>
</evidence>
<dbReference type="Gene3D" id="3.40.50.2000">
    <property type="entry name" value="Glycogen Phosphorylase B"/>
    <property type="match status" value="2"/>
</dbReference>
<name>A0A6N7Z384_9PSEU</name>
<proteinExistence type="inferred from homology"/>
<dbReference type="Proteomes" id="UP000440096">
    <property type="component" value="Unassembled WGS sequence"/>
</dbReference>
<dbReference type="RefSeq" id="WP_208024370.1">
    <property type="nucleotide sequence ID" value="NZ_WMBA01000013.1"/>
</dbReference>
<dbReference type="EMBL" id="WMBA01000013">
    <property type="protein sequence ID" value="MTD54540.1"/>
    <property type="molecule type" value="Genomic_DNA"/>
</dbReference>
<reference evidence="6 7" key="1">
    <citation type="submission" date="2019-11" db="EMBL/GenBank/DDBJ databases">
        <title>Draft genome of Amycolatopsis RM579.</title>
        <authorList>
            <person name="Duangmal K."/>
            <person name="Mingma R."/>
        </authorList>
    </citation>
    <scope>NUCLEOTIDE SEQUENCE [LARGE SCALE GENOMIC DNA]</scope>
    <source>
        <strain evidence="6 7">RM579</strain>
    </source>
</reference>
<dbReference type="InterPro" id="IPR010610">
    <property type="entry name" value="EryCIII-like_C"/>
</dbReference>
<organism evidence="6 7">
    <name type="scientific">Amycolatopsis pithecellobii</name>
    <dbReference type="NCBI Taxonomy" id="664692"/>
    <lineage>
        <taxon>Bacteria</taxon>
        <taxon>Bacillati</taxon>
        <taxon>Actinomycetota</taxon>
        <taxon>Actinomycetes</taxon>
        <taxon>Pseudonocardiales</taxon>
        <taxon>Pseudonocardiaceae</taxon>
        <taxon>Amycolatopsis</taxon>
    </lineage>
</organism>
<dbReference type="CDD" id="cd03784">
    <property type="entry name" value="GT1_Gtf-like"/>
    <property type="match status" value="1"/>
</dbReference>
<dbReference type="AlphaFoldDB" id="A0A6N7Z384"/>
<dbReference type="InterPro" id="IPR002213">
    <property type="entry name" value="UDP_glucos_trans"/>
</dbReference>
<evidence type="ECO:0000256" key="3">
    <source>
        <dbReference type="ARBA" id="ARBA00022679"/>
    </source>
</evidence>
<dbReference type="SUPFAM" id="SSF53756">
    <property type="entry name" value="UDP-Glycosyltransferase/glycogen phosphorylase"/>
    <property type="match status" value="1"/>
</dbReference>
<dbReference type="InterPro" id="IPR048284">
    <property type="entry name" value="EryCIII-like_N"/>
</dbReference>
<keyword evidence="7" id="KW-1185">Reference proteome</keyword>
<dbReference type="PANTHER" id="PTHR48050">
    <property type="entry name" value="STEROL 3-BETA-GLUCOSYLTRANSFERASE"/>
    <property type="match status" value="1"/>
</dbReference>
<dbReference type="GO" id="GO:0016758">
    <property type="term" value="F:hexosyltransferase activity"/>
    <property type="evidence" value="ECO:0007669"/>
    <property type="project" value="UniProtKB-ARBA"/>
</dbReference>
<evidence type="ECO:0000259" key="4">
    <source>
        <dbReference type="Pfam" id="PF06722"/>
    </source>
</evidence>
<gene>
    <name evidence="6" type="ORF">GKO32_11205</name>
</gene>
<dbReference type="GO" id="GO:0017000">
    <property type="term" value="P:antibiotic biosynthetic process"/>
    <property type="evidence" value="ECO:0007669"/>
    <property type="project" value="UniProtKB-ARBA"/>
</dbReference>
<feature type="domain" description="Erythromycin biosynthesis protein CIII-like N-terminal" evidence="5">
    <location>
        <begin position="98"/>
        <end position="218"/>
    </location>
</feature>